<reference evidence="2 3" key="1">
    <citation type="journal article" date="2018" name="BMC Genomics">
        <title>Comparative genome analyses reveal sequence features reflecting distinct modes of host-adaptation between dicot and monocot powdery mildew.</title>
        <authorList>
            <person name="Wu Y."/>
            <person name="Ma X."/>
            <person name="Pan Z."/>
            <person name="Kale S.D."/>
            <person name="Song Y."/>
            <person name="King H."/>
            <person name="Zhang Q."/>
            <person name="Presley C."/>
            <person name="Deng X."/>
            <person name="Wei C.I."/>
            <person name="Xiao S."/>
        </authorList>
    </citation>
    <scope>NUCLEOTIDE SEQUENCE [LARGE SCALE GENOMIC DNA]</scope>
    <source>
        <strain evidence="2">UMSG2</strain>
    </source>
</reference>
<organism evidence="2 3">
    <name type="scientific">Erysiphe neolycopersici</name>
    <dbReference type="NCBI Taxonomy" id="212602"/>
    <lineage>
        <taxon>Eukaryota</taxon>
        <taxon>Fungi</taxon>
        <taxon>Dikarya</taxon>
        <taxon>Ascomycota</taxon>
        <taxon>Pezizomycotina</taxon>
        <taxon>Leotiomycetes</taxon>
        <taxon>Erysiphales</taxon>
        <taxon>Erysiphaceae</taxon>
        <taxon>Erysiphe</taxon>
    </lineage>
</organism>
<dbReference type="SMR" id="A0A420HZK5"/>
<dbReference type="Proteomes" id="UP000286134">
    <property type="component" value="Unassembled WGS sequence"/>
</dbReference>
<evidence type="ECO:0000313" key="3">
    <source>
        <dbReference type="Proteomes" id="UP000286134"/>
    </source>
</evidence>
<accession>A0A420HZK5</accession>
<evidence type="ECO:0000313" key="2">
    <source>
        <dbReference type="EMBL" id="RKF62862.1"/>
    </source>
</evidence>
<keyword evidence="3" id="KW-1185">Reference proteome</keyword>
<comment type="caution">
    <text evidence="2">The sequence shown here is derived from an EMBL/GenBank/DDBJ whole genome shotgun (WGS) entry which is preliminary data.</text>
</comment>
<name>A0A420HZK5_9PEZI</name>
<dbReference type="AlphaFoldDB" id="A0A420HZK5"/>
<evidence type="ECO:0000256" key="1">
    <source>
        <dbReference type="SAM" id="SignalP"/>
    </source>
</evidence>
<keyword evidence="1" id="KW-0732">Signal</keyword>
<protein>
    <recommendedName>
        <fullName evidence="4">Secreted protein</fullName>
    </recommendedName>
</protein>
<proteinExistence type="predicted"/>
<feature type="signal peptide" evidence="1">
    <location>
        <begin position="1"/>
        <end position="21"/>
    </location>
</feature>
<gene>
    <name evidence="2" type="ORF">OnM2_00200</name>
</gene>
<sequence length="75" mass="8949">MQLFLCFLLTIFILRVKTWRADSTIFKAHASTVRDYIIVKNCLQFGQDQQHLLKDRRTPRLYADFKYPLLSVTKL</sequence>
<evidence type="ECO:0008006" key="4">
    <source>
        <dbReference type="Google" id="ProtNLM"/>
    </source>
</evidence>
<dbReference type="EMBL" id="MCFK01002996">
    <property type="protein sequence ID" value="RKF62862.1"/>
    <property type="molecule type" value="Genomic_DNA"/>
</dbReference>
<feature type="chain" id="PRO_5019479756" description="Secreted protein" evidence="1">
    <location>
        <begin position="22"/>
        <end position="75"/>
    </location>
</feature>